<keyword evidence="3" id="KW-1185">Reference proteome</keyword>
<sequence length="152" mass="15917">MRVLIAAMVLAGSGPALAQSCPKPQDWAKPERHLAARVPEMKFGLKPGGAVQIGLLPQDQVTFAAGKATRKGYAGLAAIDVPKAGTLELAVDNKTYVDLVRAGKPLALAAEPKMKGCQGVQKMLAFKVAPGRYLVQLSGSPDKSVKIATSLR</sequence>
<feature type="chain" id="PRO_5002429694" description="Homogentisate 1,2-dioxygenase" evidence="1">
    <location>
        <begin position="19"/>
        <end position="152"/>
    </location>
</feature>
<dbReference type="EMBL" id="BBWU01000051">
    <property type="protein sequence ID" value="GAO40816.1"/>
    <property type="molecule type" value="Genomic_DNA"/>
</dbReference>
<dbReference type="PROSITE" id="PS51257">
    <property type="entry name" value="PROKAR_LIPOPROTEIN"/>
    <property type="match status" value="1"/>
</dbReference>
<evidence type="ECO:0000256" key="1">
    <source>
        <dbReference type="SAM" id="SignalP"/>
    </source>
</evidence>
<comment type="caution">
    <text evidence="2">The sequence shown here is derived from an EMBL/GenBank/DDBJ whole genome shotgun (WGS) entry which is preliminary data.</text>
</comment>
<reference evidence="2 3" key="1">
    <citation type="submission" date="2015-04" db="EMBL/GenBank/DDBJ databases">
        <title>Whole genome shotgun sequence of Sphingomonas changbaiensis NBRC 104936.</title>
        <authorList>
            <person name="Katano-Makiyama Y."/>
            <person name="Hosoyama A."/>
            <person name="Hashimoto M."/>
            <person name="Noguchi M."/>
            <person name="Tsuchikane K."/>
            <person name="Ohji S."/>
            <person name="Yamazoe A."/>
            <person name="Ichikawa N."/>
            <person name="Kimura A."/>
            <person name="Fujita N."/>
        </authorList>
    </citation>
    <scope>NUCLEOTIDE SEQUENCE [LARGE SCALE GENOMIC DNA]</scope>
    <source>
        <strain evidence="2 3">NBRC 104936</strain>
    </source>
</reference>
<proteinExistence type="predicted"/>
<dbReference type="Proteomes" id="UP000033202">
    <property type="component" value="Unassembled WGS sequence"/>
</dbReference>
<keyword evidence="1" id="KW-0732">Signal</keyword>
<evidence type="ECO:0008006" key="4">
    <source>
        <dbReference type="Google" id="ProtNLM"/>
    </source>
</evidence>
<evidence type="ECO:0000313" key="3">
    <source>
        <dbReference type="Proteomes" id="UP000033202"/>
    </source>
</evidence>
<name>A0A0E9MTQ0_9SPHN</name>
<protein>
    <recommendedName>
        <fullName evidence="4">Homogentisate 1,2-dioxygenase</fullName>
    </recommendedName>
</protein>
<accession>A0A0E9MTQ0</accession>
<evidence type="ECO:0000313" key="2">
    <source>
        <dbReference type="EMBL" id="GAO40816.1"/>
    </source>
</evidence>
<gene>
    <name evidence="2" type="ORF">SCH01S_51_01490</name>
</gene>
<organism evidence="2 3">
    <name type="scientific">Sphingomonas changbaiensis NBRC 104936</name>
    <dbReference type="NCBI Taxonomy" id="1219043"/>
    <lineage>
        <taxon>Bacteria</taxon>
        <taxon>Pseudomonadati</taxon>
        <taxon>Pseudomonadota</taxon>
        <taxon>Alphaproteobacteria</taxon>
        <taxon>Sphingomonadales</taxon>
        <taxon>Sphingomonadaceae</taxon>
        <taxon>Sphingomonas</taxon>
    </lineage>
</organism>
<dbReference type="AlphaFoldDB" id="A0A0E9MTQ0"/>
<feature type="signal peptide" evidence="1">
    <location>
        <begin position="1"/>
        <end position="18"/>
    </location>
</feature>
<dbReference type="RefSeq" id="WP_046349575.1">
    <property type="nucleotide sequence ID" value="NZ_BBWU01000051.1"/>
</dbReference>
<dbReference type="OrthoDB" id="7376020at2"/>